<feature type="transmembrane region" description="Helical" evidence="1">
    <location>
        <begin position="6"/>
        <end position="25"/>
    </location>
</feature>
<dbReference type="EMBL" id="MING01000083">
    <property type="protein sequence ID" value="POG03800.1"/>
    <property type="molecule type" value="Genomic_DNA"/>
</dbReference>
<sequence>MAIAGAYIVFGIAYLLPIMFTGLWVGRRLTNRLSREAFVRLVTLLVLASGLALIGRYLSA</sequence>
<protein>
    <submittedName>
        <fullName evidence="2">Uncharacterized protein</fullName>
    </submittedName>
</protein>
<reference evidence="2 3" key="1">
    <citation type="submission" date="2016-08" db="EMBL/GenBank/DDBJ databases">
        <authorList>
            <person name="Seilhamer J.J."/>
        </authorList>
    </citation>
    <scope>NUCLEOTIDE SEQUENCE [LARGE SCALE GENOMIC DNA]</scope>
    <source>
        <strain evidence="2 3">KH-18-2</strain>
    </source>
</reference>
<comment type="caution">
    <text evidence="2">The sequence shown here is derived from an EMBL/GenBank/DDBJ whole genome shotgun (WGS) entry which is preliminary data.</text>
</comment>
<reference evidence="2 3" key="2">
    <citation type="submission" date="2018-03" db="EMBL/GenBank/DDBJ databases">
        <title>Draft genome of Pseudomonas putida strain KH-18-2.</title>
        <authorList>
            <person name="Yoshizawa S."/>
            <person name="Khan N.H."/>
            <person name="Nishimura M."/>
            <person name="Chiura H.X."/>
            <person name="Ogura Y."/>
            <person name="Hayashi T."/>
            <person name="Kogure K."/>
        </authorList>
    </citation>
    <scope>NUCLEOTIDE SEQUENCE [LARGE SCALE GENOMIC DNA]</scope>
    <source>
        <strain evidence="2 3">KH-18-2</strain>
    </source>
</reference>
<organism evidence="2 3">
    <name type="scientific">Pseudomonas putida</name>
    <name type="common">Arthrobacter siderocapsulatus</name>
    <dbReference type="NCBI Taxonomy" id="303"/>
    <lineage>
        <taxon>Bacteria</taxon>
        <taxon>Pseudomonadati</taxon>
        <taxon>Pseudomonadota</taxon>
        <taxon>Gammaproteobacteria</taxon>
        <taxon>Pseudomonadales</taxon>
        <taxon>Pseudomonadaceae</taxon>
        <taxon>Pseudomonas</taxon>
    </lineage>
</organism>
<dbReference type="AlphaFoldDB" id="A0A2S3WQU6"/>
<keyword evidence="1" id="KW-1133">Transmembrane helix</keyword>
<keyword evidence="1" id="KW-0472">Membrane</keyword>
<keyword evidence="1" id="KW-0812">Transmembrane</keyword>
<accession>A0A2S3WQU6</accession>
<proteinExistence type="predicted"/>
<feature type="transmembrane region" description="Helical" evidence="1">
    <location>
        <begin position="37"/>
        <end position="58"/>
    </location>
</feature>
<gene>
    <name evidence="2" type="ORF">BGP82_21305</name>
</gene>
<name>A0A2S3WQU6_PSEPU</name>
<evidence type="ECO:0000313" key="3">
    <source>
        <dbReference type="Proteomes" id="UP000237378"/>
    </source>
</evidence>
<evidence type="ECO:0000313" key="2">
    <source>
        <dbReference type="EMBL" id="POG03800.1"/>
    </source>
</evidence>
<dbReference type="Proteomes" id="UP000237378">
    <property type="component" value="Unassembled WGS sequence"/>
</dbReference>
<evidence type="ECO:0000256" key="1">
    <source>
        <dbReference type="SAM" id="Phobius"/>
    </source>
</evidence>